<name>A0AAE2A7L3_PSEFL</name>
<evidence type="ECO:0000313" key="2">
    <source>
        <dbReference type="EMBL" id="KIF60136.1"/>
    </source>
</evidence>
<sequence length="1595" mass="178989">MSAPTPPLLFPETFDSPGLWPKLGKAHGLSEKDFRWLAHARLASDALRRQQDPPMVIERLLLHAAEVQPLPLAGAFVIGETPDDKGLILYTPQAGIQKFHNRADLKERLEQRLNDVDEQDKLLPFLALPLRQRLQDAKRISITFTNLKGDAFAEQSADFQQCLLLNAEMMCEELKKLPTLRQLLDAVLDELLKPHFGSLSQSRTQVSFDRTAGDRDERQRMSDGHWFDFMSLSDAVLTYYRHQNWPTAQPPRFSNPGRTPATGDQAQWENAVKQAANKLPALLFRHLERYWDAPSALGMSRRTLFGQALGDQAHNEWMSRRESGVIDAGQFNTLQQLIRPVTQAVHFPVVENVRLWEREANFVELAGSLMISGPHAFLYTPAQGLQLLKDYRDLKDTLKAKFLAKGHEDELYGLLSLEERNRFLGFGQPQVSGERLVGDIFRILFESIITKQRQNIEYALQVFRHSDGAVNLHALFDKSLDIRSMIHDQLQKIDTGGRWSTHPVISGNQQPSMVLADKSLAAIKTFDSVAAPILKQLRAQPMANLAIQRYCLERLKPDLAQAWFLGVNGEARLRLLNGSLNASMQAIVSNVINADQPSRAQRSALNGFRPDAYTLTLECSAEPTPVPLAHCVFITERGGLDEQHSGRAVLWTPALGLEVFDTVAVARQVLKRRLNDGDQRLLLLENIVPSQYLPHQRYSLGPFQYIHGNVLQECMQSTIGHYLDRCQQVRERVKDTKRRDKALEKLRDVCLADNLSLASAHARAIATQQTLPAWLGMAPVQEQKRHVEILEQWYRSVTDDEDYLSGIPSLVSHVEQTLKSMLDSRFPDSRLDPHEIEITPSLALAGPARSLVEFALNHINVAQGTRFSITSKNATTLPTTLDHSAVTQMLLSLEIPTTYARKVVSALSASDPGSHKRKQRFFRQLPWQLLQHAHAAKLQQHLSDSAFGLIQQVLDMPDALARAAVQDAHAIACPLALIKTAGATAVSVQGIYVFTPGGGHKGPLVLYAPYAEQIFQEFEDEKKLIAALNMPGLLQNLLLRRLPDSERAIFRNLLASSMGQTSEMKLAIKAIEGNLLEHFYNDNLMLLEQHLNAQKKTDSAFDWETAKTLFSQQIRRLSGVLPGKLGFIPILWKAYDAFKDSAEALQNHRWKRALKSFVQGAAQMVQVGLLPQISGETTTVAGQVKETVVSGLADIDLTSPGRTSLQSFEVTDIALKDLKLSPNQGTYLQVSRNRDFAAVDGKVYQVVKNGNAWRLANAGAKGPLFQKTGPRMVRIADDQIVHYGQAFGRMIERNSLANLRRIMLNIEAQGMDEIRVRFPLKARALVNAIDLARRYAFYCLHNLVPLANGAIHSRVNSFLKDFFNVPKITPAILTRISEAIVPICNALVDPADELLNTDRFVVGSNKLLHDVIAFVLEGDTEKRVHFTEHFFQQQLDHYKLFMLEQFDVDGHAQASTLIHEFSHQFSKALDIATLRAREPFIELISTITTEGKKLYNELDSEQRSALSLSTPRSQLFAQWNTVLKTWVDVDKVPGMELIHTEILRLTGTQNLRQARDAFLDQQSPNARIAVILRNADSIARLICEVGRQLDPVPAP</sequence>
<dbReference type="EMBL" id="JTGH01000010">
    <property type="protein sequence ID" value="KIF60136.1"/>
    <property type="molecule type" value="Genomic_DNA"/>
</dbReference>
<dbReference type="Pfam" id="PF20178">
    <property type="entry name" value="ToxA_N"/>
    <property type="match status" value="1"/>
</dbReference>
<reference evidence="2 3" key="1">
    <citation type="submission" date="2014-11" db="EMBL/GenBank/DDBJ databases">
        <title>Draft genome sequence of Pseudomonas fluorescens strains SF4c SF39a.</title>
        <authorList>
            <person name="Underwood G.E."/>
            <person name="Ly L.K."/>
            <person name="Bitzer A.S."/>
            <person name="Godino A."/>
            <person name="Bucci V."/>
            <person name="Fischer S."/>
            <person name="Silby M.W."/>
        </authorList>
    </citation>
    <scope>NUCLEOTIDE SEQUENCE [LARGE SCALE GENOMIC DNA]</scope>
    <source>
        <strain evidence="2 3">SF4c</strain>
    </source>
</reference>
<dbReference type="RefSeq" id="WP_039768158.1">
    <property type="nucleotide sequence ID" value="NZ_JTGH01000010.1"/>
</dbReference>
<organism evidence="2 3">
    <name type="scientific">Pseudomonas fluorescens</name>
    <dbReference type="NCBI Taxonomy" id="294"/>
    <lineage>
        <taxon>Bacteria</taxon>
        <taxon>Pseudomonadati</taxon>
        <taxon>Pseudomonadota</taxon>
        <taxon>Gammaproteobacteria</taxon>
        <taxon>Pseudomonadales</taxon>
        <taxon>Pseudomonadaceae</taxon>
        <taxon>Pseudomonas</taxon>
    </lineage>
</organism>
<protein>
    <recommendedName>
        <fullName evidence="1">Dermonecrotic toxin N-terminal domain-containing protein</fullName>
    </recommendedName>
</protein>
<evidence type="ECO:0000259" key="1">
    <source>
        <dbReference type="Pfam" id="PF20178"/>
    </source>
</evidence>
<feature type="domain" description="Dermonecrotic toxin N-terminal" evidence="1">
    <location>
        <begin position="805"/>
        <end position="1029"/>
    </location>
</feature>
<dbReference type="InterPro" id="IPR046673">
    <property type="entry name" value="ToxA_N"/>
</dbReference>
<proteinExistence type="predicted"/>
<accession>A0AAE2A7L3</accession>
<evidence type="ECO:0000313" key="3">
    <source>
        <dbReference type="Proteomes" id="UP000031587"/>
    </source>
</evidence>
<comment type="caution">
    <text evidence="2">The sequence shown here is derived from an EMBL/GenBank/DDBJ whole genome shotgun (WGS) entry which is preliminary data.</text>
</comment>
<gene>
    <name evidence="2" type="ORF">QS95_11455</name>
</gene>
<dbReference type="Proteomes" id="UP000031587">
    <property type="component" value="Unassembled WGS sequence"/>
</dbReference>